<evidence type="ECO:0000256" key="1">
    <source>
        <dbReference type="ARBA" id="ARBA00004123"/>
    </source>
</evidence>
<reference evidence="12 13" key="1">
    <citation type="submission" date="2023-03" db="EMBL/GenBank/DDBJ databases">
        <title>High recombination rates correlate with genetic variation in Cardiocondyla obscurior ants.</title>
        <authorList>
            <person name="Errbii M."/>
        </authorList>
    </citation>
    <scope>NUCLEOTIDE SEQUENCE [LARGE SCALE GENOMIC DNA]</scope>
    <source>
        <strain evidence="12">Alpha-2009</strain>
        <tissue evidence="12">Whole body</tissue>
    </source>
</reference>
<feature type="domain" description="C2H2-type" evidence="10">
    <location>
        <begin position="310"/>
        <end position="337"/>
    </location>
</feature>
<protein>
    <submittedName>
        <fullName evidence="12">Uncharacterized protein</fullName>
    </submittedName>
</protein>
<feature type="domain" description="C2H2-type" evidence="10">
    <location>
        <begin position="338"/>
        <end position="366"/>
    </location>
</feature>
<organism evidence="12 13">
    <name type="scientific">Cardiocondyla obscurior</name>
    <dbReference type="NCBI Taxonomy" id="286306"/>
    <lineage>
        <taxon>Eukaryota</taxon>
        <taxon>Metazoa</taxon>
        <taxon>Ecdysozoa</taxon>
        <taxon>Arthropoda</taxon>
        <taxon>Hexapoda</taxon>
        <taxon>Insecta</taxon>
        <taxon>Pterygota</taxon>
        <taxon>Neoptera</taxon>
        <taxon>Endopterygota</taxon>
        <taxon>Hymenoptera</taxon>
        <taxon>Apocrita</taxon>
        <taxon>Aculeata</taxon>
        <taxon>Formicoidea</taxon>
        <taxon>Formicidae</taxon>
        <taxon>Myrmicinae</taxon>
        <taxon>Cardiocondyla</taxon>
    </lineage>
</organism>
<dbReference type="SMART" id="SM00355">
    <property type="entry name" value="ZnF_C2H2"/>
    <property type="match status" value="7"/>
</dbReference>
<accession>A0AAW2F3V1</accession>
<dbReference type="InterPro" id="IPR013087">
    <property type="entry name" value="Znf_C2H2_type"/>
</dbReference>
<dbReference type="EMBL" id="JADYXP020000014">
    <property type="protein sequence ID" value="KAL0110589.1"/>
    <property type="molecule type" value="Genomic_DNA"/>
</dbReference>
<dbReference type="Gene3D" id="3.30.160.60">
    <property type="entry name" value="Classic Zinc Finger"/>
    <property type="match status" value="7"/>
</dbReference>
<evidence type="ECO:0000256" key="3">
    <source>
        <dbReference type="ARBA" id="ARBA00022737"/>
    </source>
</evidence>
<evidence type="ECO:0000256" key="8">
    <source>
        <dbReference type="PROSITE-ProRule" id="PRU01263"/>
    </source>
</evidence>
<evidence type="ECO:0000256" key="2">
    <source>
        <dbReference type="ARBA" id="ARBA00022723"/>
    </source>
</evidence>
<dbReference type="GO" id="GO:0005634">
    <property type="term" value="C:nucleus"/>
    <property type="evidence" value="ECO:0007669"/>
    <property type="project" value="UniProtKB-SubCell"/>
</dbReference>
<feature type="compositionally biased region" description="Basic residues" evidence="9">
    <location>
        <begin position="221"/>
        <end position="235"/>
    </location>
</feature>
<evidence type="ECO:0000256" key="6">
    <source>
        <dbReference type="ARBA" id="ARBA00023242"/>
    </source>
</evidence>
<dbReference type="PANTHER" id="PTHR24390">
    <property type="entry name" value="ZINC FINGER PROTEIN"/>
    <property type="match status" value="1"/>
</dbReference>
<dbReference type="InterPro" id="IPR036236">
    <property type="entry name" value="Znf_C2H2_sf"/>
</dbReference>
<dbReference type="PROSITE" id="PS50157">
    <property type="entry name" value="ZINC_FINGER_C2H2_2"/>
    <property type="match status" value="6"/>
</dbReference>
<feature type="domain" description="C2H2-type" evidence="10">
    <location>
        <begin position="395"/>
        <end position="422"/>
    </location>
</feature>
<keyword evidence="5 8" id="KW-0862">Zinc</keyword>
<feature type="domain" description="C2H2-type" evidence="10">
    <location>
        <begin position="451"/>
        <end position="478"/>
    </location>
</feature>
<evidence type="ECO:0000259" key="10">
    <source>
        <dbReference type="PROSITE" id="PS50157"/>
    </source>
</evidence>
<evidence type="ECO:0000256" key="9">
    <source>
        <dbReference type="SAM" id="MobiDB-lite"/>
    </source>
</evidence>
<dbReference type="SUPFAM" id="SSF57667">
    <property type="entry name" value="beta-beta-alpha zinc fingers"/>
    <property type="match status" value="3"/>
</dbReference>
<comment type="caution">
    <text evidence="12">The sequence shown here is derived from an EMBL/GenBank/DDBJ whole genome shotgun (WGS) entry which is preliminary data.</text>
</comment>
<gene>
    <name evidence="12" type="ORF">PUN28_013880</name>
</gene>
<dbReference type="Proteomes" id="UP001430953">
    <property type="component" value="Unassembled WGS sequence"/>
</dbReference>
<evidence type="ECO:0000256" key="5">
    <source>
        <dbReference type="ARBA" id="ARBA00022833"/>
    </source>
</evidence>
<feature type="binding site" evidence="8">
    <location>
        <position position="72"/>
    </location>
    <ligand>
        <name>Zn(2+)</name>
        <dbReference type="ChEBI" id="CHEBI:29105"/>
    </ligand>
</feature>
<evidence type="ECO:0000313" key="13">
    <source>
        <dbReference type="Proteomes" id="UP001430953"/>
    </source>
</evidence>
<feature type="binding site" evidence="8">
    <location>
        <position position="121"/>
    </location>
    <ligand>
        <name>Zn(2+)</name>
        <dbReference type="ChEBI" id="CHEBI:29105"/>
    </ligand>
</feature>
<feature type="compositionally biased region" description="Basic and acidic residues" evidence="9">
    <location>
        <begin position="236"/>
        <end position="247"/>
    </location>
</feature>
<dbReference type="SMART" id="SM00868">
    <property type="entry name" value="zf-AD"/>
    <property type="match status" value="1"/>
</dbReference>
<dbReference type="Gene3D" id="3.40.1800.20">
    <property type="match status" value="1"/>
</dbReference>
<dbReference type="PROSITE" id="PS00028">
    <property type="entry name" value="ZINC_FINGER_C2H2_1"/>
    <property type="match status" value="7"/>
</dbReference>
<evidence type="ECO:0000313" key="12">
    <source>
        <dbReference type="EMBL" id="KAL0110589.1"/>
    </source>
</evidence>
<comment type="subcellular location">
    <subcellularLocation>
        <location evidence="1">Nucleus</location>
    </subcellularLocation>
</comment>
<name>A0AAW2F3V1_9HYME</name>
<dbReference type="FunFam" id="3.30.160.60:FF:002343">
    <property type="entry name" value="Zinc finger protein 33A"/>
    <property type="match status" value="1"/>
</dbReference>
<keyword evidence="13" id="KW-1185">Reference proteome</keyword>
<dbReference type="GO" id="GO:0008270">
    <property type="term" value="F:zinc ion binding"/>
    <property type="evidence" value="ECO:0007669"/>
    <property type="project" value="UniProtKB-UniRule"/>
</dbReference>
<dbReference type="AlphaFoldDB" id="A0AAW2F3V1"/>
<keyword evidence="6" id="KW-0539">Nucleus</keyword>
<dbReference type="SUPFAM" id="SSF57716">
    <property type="entry name" value="Glucocorticoid receptor-like (DNA-binding domain)"/>
    <property type="match status" value="1"/>
</dbReference>
<keyword evidence="4 7" id="KW-0863">Zinc-finger</keyword>
<feature type="domain" description="C2H2-type" evidence="10">
    <location>
        <begin position="367"/>
        <end position="394"/>
    </location>
</feature>
<feature type="compositionally biased region" description="Basic and acidic residues" evidence="9">
    <location>
        <begin position="192"/>
        <end position="205"/>
    </location>
</feature>
<dbReference type="InterPro" id="IPR012934">
    <property type="entry name" value="Znf_AD"/>
</dbReference>
<dbReference type="FunFam" id="3.30.160.60:FF:000446">
    <property type="entry name" value="Zinc finger protein"/>
    <property type="match status" value="1"/>
</dbReference>
<dbReference type="Pfam" id="PF00096">
    <property type="entry name" value="zf-C2H2"/>
    <property type="match status" value="4"/>
</dbReference>
<evidence type="ECO:0000256" key="7">
    <source>
        <dbReference type="PROSITE-ProRule" id="PRU00042"/>
    </source>
</evidence>
<dbReference type="Pfam" id="PF07776">
    <property type="entry name" value="zf-AD"/>
    <property type="match status" value="1"/>
</dbReference>
<evidence type="ECO:0000256" key="4">
    <source>
        <dbReference type="ARBA" id="ARBA00022771"/>
    </source>
</evidence>
<feature type="domain" description="ZAD" evidence="11">
    <location>
        <begin position="70"/>
        <end position="145"/>
    </location>
</feature>
<keyword evidence="2 8" id="KW-0479">Metal-binding</keyword>
<dbReference type="GO" id="GO:0006355">
    <property type="term" value="P:regulation of DNA-templated transcription"/>
    <property type="evidence" value="ECO:0007669"/>
    <property type="project" value="UniProtKB-ARBA"/>
</dbReference>
<feature type="domain" description="C2H2-type" evidence="10">
    <location>
        <begin position="423"/>
        <end position="450"/>
    </location>
</feature>
<feature type="compositionally biased region" description="Basic and acidic residues" evidence="9">
    <location>
        <begin position="259"/>
        <end position="274"/>
    </location>
</feature>
<proteinExistence type="predicted"/>
<dbReference type="PROSITE" id="PS51915">
    <property type="entry name" value="ZAD"/>
    <property type="match status" value="1"/>
</dbReference>
<feature type="binding site" evidence="8">
    <location>
        <position position="118"/>
    </location>
    <ligand>
        <name>Zn(2+)</name>
        <dbReference type="ChEBI" id="CHEBI:29105"/>
    </ligand>
</feature>
<sequence length="507" mass="58305">MESGPMPPRMESPGEDHIMLIETVKSIVTHDARNGAEDFFLIPQNQAAQYSETNVDQAASSATVTLDWMHLCRICANACERMIPIFEGDGMEHDLASKILKHLPIHVCESDTLPLQLCENCANILIAWHELSEGCLNAERKLLEMQETRLQSKQQYYSAPLDNLEVTAPILTTADTTITSNITNSLPENQQEENKNEVHKIEKNNKSNRWTRRVSKDESKKRTRVSSSKSKRLNMQKKECVNIKKDQSAVSSKKSLSWKHLDRSDEKLKKDRSNNSETQESHAINLQKCTQQLEQDDELTRSLTKEHVSYKCEDCGKVLSTSYNLLIHRNIHSGVRPYVCSVCNKNFRSASGRNRHIQNVHEDIKNFACDICGRHLASRTSRDEHMRTHSNERPYVCETCGKSFKQKASLYVHQLYHSQVLPHRCNVCNRGFRRKQELENHASRHSAQKPHACDICDERFHSKGCVVRHRRVHTSQRSHICTICDAKFTQERYLKRHCSNLHPALCT</sequence>
<evidence type="ECO:0000259" key="11">
    <source>
        <dbReference type="PROSITE" id="PS51915"/>
    </source>
</evidence>
<feature type="binding site" evidence="8">
    <location>
        <position position="75"/>
    </location>
    <ligand>
        <name>Zn(2+)</name>
        <dbReference type="ChEBI" id="CHEBI:29105"/>
    </ligand>
</feature>
<keyword evidence="3" id="KW-0677">Repeat</keyword>
<feature type="region of interest" description="Disordered" evidence="9">
    <location>
        <begin position="184"/>
        <end position="282"/>
    </location>
</feature>